<dbReference type="GO" id="GO:0004181">
    <property type="term" value="F:metallocarboxypeptidase activity"/>
    <property type="evidence" value="ECO:0007669"/>
    <property type="project" value="InterPro"/>
</dbReference>
<evidence type="ECO:0000256" key="11">
    <source>
        <dbReference type="PROSITE-ProRule" id="PRU01379"/>
    </source>
</evidence>
<dbReference type="InterPro" id="IPR003146">
    <property type="entry name" value="M14A_act_pep"/>
</dbReference>
<evidence type="ECO:0000313" key="14">
    <source>
        <dbReference type="Proteomes" id="UP000031036"/>
    </source>
</evidence>
<keyword evidence="4" id="KW-0645">Protease</keyword>
<sequence>MTTTGRGGEESATRKKVSRGAIRLHSLDHCAEPLDSAESQPAVSRRLRRGSLPYFDVSGDELDFWKEPSRSGEQVHVMVADSIEKKFLDSLAERNITFSLMIDDVEKKISKQKEASEKARQLSWLRDAPFNRIFFNLGRYHSFAEIINFMNALAVTYPDRVHVMPIGTSHEGRQIAMIKVGRPSRQIKPGIWIDGGIHAREWVSPAVVLYMIDQLVVHYDTDPQMRSFVNNLDWYIVPLLNPDGYEYSRSSTHPEVRLWRKNRSPPVCMPTRAGPFSPVEMRCCQGVDLNRNFDWDFGVEGSSTDPCSEIYQGAYAFSEPETRAVRDFISGRRGQIRTFLTFHSYSQILMYPFGHQVRTYSNDVYDLRNTALHAASALRSLYGTNYVVGTGADTLYPASGGSEDWAKGRMGVKYSYLFELRPEEQVWDGFLLAENQIIPTSRETFEAVKVIATHTMALASSNIRRAPPSSNFANVRSL</sequence>
<evidence type="ECO:0000256" key="8">
    <source>
        <dbReference type="ARBA" id="ARBA00022833"/>
    </source>
</evidence>
<evidence type="ECO:0000259" key="12">
    <source>
        <dbReference type="PROSITE" id="PS52035"/>
    </source>
</evidence>
<dbReference type="STRING" id="6265.A0A0B2W5P1"/>
<comment type="similarity">
    <text evidence="2 11">Belongs to the peptidase M14 family.</text>
</comment>
<organism evidence="13 14">
    <name type="scientific">Toxocara canis</name>
    <name type="common">Canine roundworm</name>
    <dbReference type="NCBI Taxonomy" id="6265"/>
    <lineage>
        <taxon>Eukaryota</taxon>
        <taxon>Metazoa</taxon>
        <taxon>Ecdysozoa</taxon>
        <taxon>Nematoda</taxon>
        <taxon>Chromadorea</taxon>
        <taxon>Rhabditida</taxon>
        <taxon>Spirurina</taxon>
        <taxon>Ascaridomorpha</taxon>
        <taxon>Ascaridoidea</taxon>
        <taxon>Toxocaridae</taxon>
        <taxon>Toxocara</taxon>
    </lineage>
</organism>
<proteinExistence type="inferred from homology"/>
<dbReference type="InterPro" id="IPR057246">
    <property type="entry name" value="CARBOXYPEPT_ZN_1"/>
</dbReference>
<dbReference type="PROSITE" id="PS00132">
    <property type="entry name" value="CARBOXYPEPT_ZN_1"/>
    <property type="match status" value="1"/>
</dbReference>
<dbReference type="CDD" id="cd03860">
    <property type="entry name" value="M14_CP_A-B_like"/>
    <property type="match status" value="1"/>
</dbReference>
<dbReference type="PRINTS" id="PR00765">
    <property type="entry name" value="CRBOXYPTASEA"/>
</dbReference>
<dbReference type="Proteomes" id="UP000031036">
    <property type="component" value="Unassembled WGS sequence"/>
</dbReference>
<dbReference type="OrthoDB" id="3626597at2759"/>
<gene>
    <name evidence="13" type="primary">Cpa2</name>
    <name evidence="13" type="ORF">Tcan_04231</name>
</gene>
<evidence type="ECO:0000256" key="9">
    <source>
        <dbReference type="ARBA" id="ARBA00023049"/>
    </source>
</evidence>
<evidence type="ECO:0000256" key="10">
    <source>
        <dbReference type="ARBA" id="ARBA00023157"/>
    </source>
</evidence>
<feature type="active site" description="Proton donor/acceptor" evidence="11">
    <location>
        <position position="419"/>
    </location>
</feature>
<evidence type="ECO:0000256" key="4">
    <source>
        <dbReference type="ARBA" id="ARBA00022670"/>
    </source>
</evidence>
<dbReference type="Gene3D" id="3.30.70.340">
    <property type="entry name" value="Metallocarboxypeptidase-like"/>
    <property type="match status" value="1"/>
</dbReference>
<dbReference type="SUPFAM" id="SSF54897">
    <property type="entry name" value="Protease propeptides/inhibitors"/>
    <property type="match status" value="1"/>
</dbReference>
<feature type="domain" description="Peptidase M14" evidence="12">
    <location>
        <begin position="139"/>
        <end position="455"/>
    </location>
</feature>
<dbReference type="InterPro" id="IPR057247">
    <property type="entry name" value="CARBOXYPEPT_ZN_2"/>
</dbReference>
<accession>A0A0B2W5P1</accession>
<evidence type="ECO:0000313" key="13">
    <source>
        <dbReference type="EMBL" id="KHN88999.1"/>
    </source>
</evidence>
<dbReference type="GO" id="GO:0005615">
    <property type="term" value="C:extracellular space"/>
    <property type="evidence" value="ECO:0007669"/>
    <property type="project" value="TreeGrafter"/>
</dbReference>
<evidence type="ECO:0000256" key="6">
    <source>
        <dbReference type="ARBA" id="ARBA00022729"/>
    </source>
</evidence>
<dbReference type="MEROPS" id="M14.A28"/>
<evidence type="ECO:0000256" key="1">
    <source>
        <dbReference type="ARBA" id="ARBA00001947"/>
    </source>
</evidence>
<dbReference type="InterPro" id="IPR000834">
    <property type="entry name" value="Peptidase_M14"/>
</dbReference>
<keyword evidence="14" id="KW-1185">Reference proteome</keyword>
<keyword evidence="9" id="KW-0482">Metalloprotease</keyword>
<evidence type="ECO:0000256" key="3">
    <source>
        <dbReference type="ARBA" id="ARBA00022645"/>
    </source>
</evidence>
<dbReference type="PROSITE" id="PS52035">
    <property type="entry name" value="PEPTIDASE_M14"/>
    <property type="match status" value="1"/>
</dbReference>
<dbReference type="AlphaFoldDB" id="A0A0B2W5P1"/>
<dbReference type="SUPFAM" id="SSF53187">
    <property type="entry name" value="Zn-dependent exopeptidases"/>
    <property type="match status" value="1"/>
</dbReference>
<evidence type="ECO:0000256" key="7">
    <source>
        <dbReference type="ARBA" id="ARBA00022801"/>
    </source>
</evidence>
<dbReference type="InterPro" id="IPR036990">
    <property type="entry name" value="M14A-like_propep"/>
</dbReference>
<protein>
    <submittedName>
        <fullName evidence="13">Carboxypeptidase A2</fullName>
    </submittedName>
</protein>
<keyword evidence="5" id="KW-0479">Metal-binding</keyword>
<evidence type="ECO:0000256" key="5">
    <source>
        <dbReference type="ARBA" id="ARBA00022723"/>
    </source>
</evidence>
<keyword evidence="7" id="KW-0378">Hydrolase</keyword>
<keyword evidence="8" id="KW-0862">Zinc</keyword>
<name>A0A0B2W5P1_TOXCA</name>
<dbReference type="Pfam" id="PF02244">
    <property type="entry name" value="Propep_M14"/>
    <property type="match status" value="1"/>
</dbReference>
<keyword evidence="10" id="KW-1015">Disulfide bond</keyword>
<dbReference type="Gene3D" id="3.40.630.10">
    <property type="entry name" value="Zn peptidases"/>
    <property type="match status" value="1"/>
</dbReference>
<dbReference type="PANTHER" id="PTHR11705:SF149">
    <property type="entry name" value="SHKT DOMAIN-CONTAINING PROTEIN"/>
    <property type="match status" value="1"/>
</dbReference>
<dbReference type="SMART" id="SM00631">
    <property type="entry name" value="Zn_pept"/>
    <property type="match status" value="1"/>
</dbReference>
<keyword evidence="6" id="KW-0732">Signal</keyword>
<dbReference type="PROSITE" id="PS00133">
    <property type="entry name" value="CARBOXYPEPT_ZN_2"/>
    <property type="match status" value="1"/>
</dbReference>
<dbReference type="EMBL" id="JPKZ01000119">
    <property type="protein sequence ID" value="KHN88999.1"/>
    <property type="molecule type" value="Genomic_DNA"/>
</dbReference>
<comment type="caution">
    <text evidence="13">The sequence shown here is derived from an EMBL/GenBank/DDBJ whole genome shotgun (WGS) entry which is preliminary data.</text>
</comment>
<dbReference type="FunFam" id="3.40.630.10:FF:000056">
    <property type="entry name" value="Zinc carboxypeptidase"/>
    <property type="match status" value="1"/>
</dbReference>
<dbReference type="GO" id="GO:0008270">
    <property type="term" value="F:zinc ion binding"/>
    <property type="evidence" value="ECO:0007669"/>
    <property type="project" value="InterPro"/>
</dbReference>
<dbReference type="OMA" id="GHRMTWK"/>
<dbReference type="PANTHER" id="PTHR11705">
    <property type="entry name" value="PROTEASE FAMILY M14 CARBOXYPEPTIDASE A,B"/>
    <property type="match status" value="1"/>
</dbReference>
<comment type="cofactor">
    <cofactor evidence="1">
        <name>Zn(2+)</name>
        <dbReference type="ChEBI" id="CHEBI:29105"/>
    </cofactor>
</comment>
<dbReference type="Pfam" id="PF00246">
    <property type="entry name" value="Peptidase_M14"/>
    <property type="match status" value="1"/>
</dbReference>
<evidence type="ECO:0000256" key="2">
    <source>
        <dbReference type="ARBA" id="ARBA00005988"/>
    </source>
</evidence>
<dbReference type="GO" id="GO:0006508">
    <property type="term" value="P:proteolysis"/>
    <property type="evidence" value="ECO:0007669"/>
    <property type="project" value="UniProtKB-KW"/>
</dbReference>
<reference evidence="13 14" key="1">
    <citation type="submission" date="2014-11" db="EMBL/GenBank/DDBJ databases">
        <title>Genetic blueprint of the zoonotic pathogen Toxocara canis.</title>
        <authorList>
            <person name="Zhu X.-Q."/>
            <person name="Korhonen P.K."/>
            <person name="Cai H."/>
            <person name="Young N.D."/>
            <person name="Nejsum P."/>
            <person name="von Samson-Himmelstjerna G."/>
            <person name="Boag P.R."/>
            <person name="Tan P."/>
            <person name="Li Q."/>
            <person name="Min J."/>
            <person name="Yang Y."/>
            <person name="Wang X."/>
            <person name="Fang X."/>
            <person name="Hall R.S."/>
            <person name="Hofmann A."/>
            <person name="Sternberg P.W."/>
            <person name="Jex A.R."/>
            <person name="Gasser R.B."/>
        </authorList>
    </citation>
    <scope>NUCLEOTIDE SEQUENCE [LARGE SCALE GENOMIC DNA]</scope>
    <source>
        <strain evidence="13">PN_DK_2014</strain>
    </source>
</reference>
<keyword evidence="3 13" id="KW-0121">Carboxypeptidase</keyword>